<dbReference type="Pfam" id="PF01052">
    <property type="entry name" value="FliMN_C"/>
    <property type="match status" value="1"/>
</dbReference>
<dbReference type="RefSeq" id="WP_289895010.1">
    <property type="nucleotide sequence ID" value="NZ_JBHRXE010000008.1"/>
</dbReference>
<keyword evidence="4" id="KW-1185">Reference proteome</keyword>
<evidence type="ECO:0000313" key="4">
    <source>
        <dbReference type="Proteomes" id="UP001595596"/>
    </source>
</evidence>
<keyword evidence="3" id="KW-0282">Flagellum</keyword>
<comment type="caution">
    <text evidence="3">The sequence shown here is derived from an EMBL/GenBank/DDBJ whole genome shotgun (WGS) entry which is preliminary data.</text>
</comment>
<feature type="region of interest" description="Disordered" evidence="1">
    <location>
        <begin position="348"/>
        <end position="399"/>
    </location>
</feature>
<feature type="region of interest" description="Disordered" evidence="1">
    <location>
        <begin position="232"/>
        <end position="258"/>
    </location>
</feature>
<dbReference type="EMBL" id="JBHRXE010000008">
    <property type="protein sequence ID" value="MFC3568638.1"/>
    <property type="molecule type" value="Genomic_DNA"/>
</dbReference>
<name>A0ABV7RUS8_9RHOB</name>
<evidence type="ECO:0000259" key="2">
    <source>
        <dbReference type="Pfam" id="PF01052"/>
    </source>
</evidence>
<organism evidence="3 4">
    <name type="scientific">Paracoccus simplex</name>
    <dbReference type="NCBI Taxonomy" id="2086346"/>
    <lineage>
        <taxon>Bacteria</taxon>
        <taxon>Pseudomonadati</taxon>
        <taxon>Pseudomonadota</taxon>
        <taxon>Alphaproteobacteria</taxon>
        <taxon>Rhodobacterales</taxon>
        <taxon>Paracoccaceae</taxon>
        <taxon>Paracoccus</taxon>
    </lineage>
</organism>
<dbReference type="InterPro" id="IPR036429">
    <property type="entry name" value="SpoA-like_sf"/>
</dbReference>
<dbReference type="SUPFAM" id="SSF101801">
    <property type="entry name" value="Surface presentation of antigens (SPOA)"/>
    <property type="match status" value="1"/>
</dbReference>
<accession>A0ABV7RUS8</accession>
<evidence type="ECO:0000313" key="3">
    <source>
        <dbReference type="EMBL" id="MFC3568638.1"/>
    </source>
</evidence>
<gene>
    <name evidence="3" type="ORF">ACFOMP_04155</name>
</gene>
<sequence length="399" mass="42193">MDNAATARAARTDIGGTEPGTIAAAAPASVLRRWIAARERARVLPDTAGSRVTPEFRIERAVATALGRAAEKQARLPVFVEHVELAGMTLPELPEFLPERALLAIVEGRRDAIGVVAICPALLTSLIEMQAIGRVTARPAQPRKPTRTDATLAADFVNALLAELARECVSGGEGVPDFGTFRYATYMDDPRPLTLMLEDAPMSRLTLRFRIGAGGQRDAVLMIALPAETGPGLPRADSAKGAEATLPASAPPPAAPASLAGIVRDTPIRLAGILCRRKISLQQLRNLGPGSLIPLPQNVLDEARIETPLGQLLARGRLGEADGFHAIRLRDLAREAAHAPEIRQAAWETDGLALPGQPAAAATQRMATPPEPPLSDRDDPDAFRPDGPDPAAPPFRATG</sequence>
<dbReference type="Gene3D" id="2.30.330.10">
    <property type="entry name" value="SpoA-like"/>
    <property type="match status" value="1"/>
</dbReference>
<keyword evidence="3" id="KW-0966">Cell projection</keyword>
<dbReference type="InterPro" id="IPR001543">
    <property type="entry name" value="FliN-like_C"/>
</dbReference>
<feature type="domain" description="Flagellar motor switch protein FliN-like C-terminal" evidence="2">
    <location>
        <begin position="263"/>
        <end position="332"/>
    </location>
</feature>
<evidence type="ECO:0000256" key="1">
    <source>
        <dbReference type="SAM" id="MobiDB-lite"/>
    </source>
</evidence>
<feature type="compositionally biased region" description="Low complexity" evidence="1">
    <location>
        <begin position="351"/>
        <end position="364"/>
    </location>
</feature>
<dbReference type="Proteomes" id="UP001595596">
    <property type="component" value="Unassembled WGS sequence"/>
</dbReference>
<reference evidence="4" key="1">
    <citation type="journal article" date="2019" name="Int. J. Syst. Evol. Microbiol.">
        <title>The Global Catalogue of Microorganisms (GCM) 10K type strain sequencing project: providing services to taxonomists for standard genome sequencing and annotation.</title>
        <authorList>
            <consortium name="The Broad Institute Genomics Platform"/>
            <consortium name="The Broad Institute Genome Sequencing Center for Infectious Disease"/>
            <person name="Wu L."/>
            <person name="Ma J."/>
        </authorList>
    </citation>
    <scope>NUCLEOTIDE SEQUENCE [LARGE SCALE GENOMIC DNA]</scope>
    <source>
        <strain evidence="4">VKM B-3226</strain>
    </source>
</reference>
<feature type="compositionally biased region" description="Basic and acidic residues" evidence="1">
    <location>
        <begin position="374"/>
        <end position="387"/>
    </location>
</feature>
<keyword evidence="3" id="KW-0969">Cilium</keyword>
<protein>
    <submittedName>
        <fullName evidence="3">FliM/FliN family flagellar motor C-terminal domain-containing protein</fullName>
    </submittedName>
</protein>
<proteinExistence type="predicted"/>